<accession>A0A553GTV2</accession>
<evidence type="ECO:0000313" key="2">
    <source>
        <dbReference type="Proteomes" id="UP000315235"/>
    </source>
</evidence>
<dbReference type="Pfam" id="PF05742">
    <property type="entry name" value="TANGO2"/>
    <property type="match status" value="1"/>
</dbReference>
<dbReference type="Proteomes" id="UP000315235">
    <property type="component" value="Unassembled WGS sequence"/>
</dbReference>
<dbReference type="OrthoDB" id="4380123at2"/>
<name>A0A553GTV2_9PSED</name>
<dbReference type="InterPro" id="IPR008551">
    <property type="entry name" value="TANGO2"/>
</dbReference>
<dbReference type="PANTHER" id="PTHR17985:SF8">
    <property type="entry name" value="TRANSPORT AND GOLGI ORGANIZATION PROTEIN 2 HOMOLOG"/>
    <property type="match status" value="1"/>
</dbReference>
<sequence length="248" mass="27060">MCLILLAWRPGQAHPLVMAANRDEFYDRPTLPLHTWDDVPGLCAGRDQLAGGTWLGVGRDGRFAALTNIRDPRQPPFGRSRGELLVQFLGDDRPVAAFLDELTNRANQYSGFNVLLGDTESLWFFSSREGQPRLLPEGLYALSNADLDTPWPKSVRGKAALERTLGAPDAEQLLALLHDSEQAAESLLPDTGIGDSAERLLSSIFIASRAYGTRASTALIVNADGSREMVERSYGPFGALIGEVRLNP</sequence>
<proteinExistence type="predicted"/>
<dbReference type="PANTHER" id="PTHR17985">
    <property type="entry name" value="SER/THR-RICH PROTEIN T10 IN DGCR REGION"/>
    <property type="match status" value="1"/>
</dbReference>
<protein>
    <recommendedName>
        <fullName evidence="3">NRDE family protein</fullName>
    </recommendedName>
</protein>
<dbReference type="RefSeq" id="WP_143490254.1">
    <property type="nucleotide sequence ID" value="NZ_VJOY01000025.1"/>
</dbReference>
<keyword evidence="2" id="KW-1185">Reference proteome</keyword>
<dbReference type="AlphaFoldDB" id="A0A553GTV2"/>
<organism evidence="1 2">
    <name type="scientific">Pseudomonas mangiferae</name>
    <dbReference type="NCBI Taxonomy" id="2593654"/>
    <lineage>
        <taxon>Bacteria</taxon>
        <taxon>Pseudomonadati</taxon>
        <taxon>Pseudomonadota</taxon>
        <taxon>Gammaproteobacteria</taxon>
        <taxon>Pseudomonadales</taxon>
        <taxon>Pseudomonadaceae</taxon>
        <taxon>Pseudomonas</taxon>
    </lineage>
</organism>
<dbReference type="EMBL" id="VJOY01000025">
    <property type="protein sequence ID" value="TRX72891.1"/>
    <property type="molecule type" value="Genomic_DNA"/>
</dbReference>
<reference evidence="1 2" key="1">
    <citation type="submission" date="2019-07" db="EMBL/GenBank/DDBJ databases">
        <title>Pseudomonas mangiferae sp. nov., isolated from bark of mango tree in Thailand.</title>
        <authorList>
            <person name="Srisuk N."/>
            <person name="Anurat P."/>
        </authorList>
    </citation>
    <scope>NUCLEOTIDE SEQUENCE [LARGE SCALE GENOMIC DNA]</scope>
    <source>
        <strain evidence="1 2">DMKU_BBB3-04</strain>
    </source>
</reference>
<evidence type="ECO:0000313" key="1">
    <source>
        <dbReference type="EMBL" id="TRX72891.1"/>
    </source>
</evidence>
<evidence type="ECO:0008006" key="3">
    <source>
        <dbReference type="Google" id="ProtNLM"/>
    </source>
</evidence>
<comment type="caution">
    <text evidence="1">The sequence shown here is derived from an EMBL/GenBank/DDBJ whole genome shotgun (WGS) entry which is preliminary data.</text>
</comment>
<gene>
    <name evidence="1" type="ORF">FM069_20440</name>
</gene>